<dbReference type="InterPro" id="IPR001245">
    <property type="entry name" value="Ser-Thr/Tyr_kinase_cat_dom"/>
</dbReference>
<keyword evidence="5 15" id="KW-0812">Transmembrane</keyword>
<evidence type="ECO:0000259" key="16">
    <source>
        <dbReference type="PROSITE" id="PS50011"/>
    </source>
</evidence>
<dbReference type="EMBL" id="JAPFFL010000004">
    <property type="protein sequence ID" value="KAJ6731017.1"/>
    <property type="molecule type" value="Genomic_DNA"/>
</dbReference>
<dbReference type="FunFam" id="3.80.10.10:FF:000317">
    <property type="entry name" value="Inactive leucine-rich repeat receptor-like protein kinase"/>
    <property type="match status" value="1"/>
</dbReference>
<dbReference type="SMART" id="SM00220">
    <property type="entry name" value="S_TKc"/>
    <property type="match status" value="1"/>
</dbReference>
<keyword evidence="7" id="KW-0677">Repeat</keyword>
<evidence type="ECO:0000256" key="2">
    <source>
        <dbReference type="ARBA" id="ARBA00009592"/>
    </source>
</evidence>
<evidence type="ECO:0000256" key="7">
    <source>
        <dbReference type="ARBA" id="ARBA00022737"/>
    </source>
</evidence>
<dbReference type="SMART" id="SM00369">
    <property type="entry name" value="LRR_TYP"/>
    <property type="match status" value="11"/>
</dbReference>
<keyword evidence="9" id="KW-0067">ATP-binding</keyword>
<dbReference type="Pfam" id="PF13855">
    <property type="entry name" value="LRR_8"/>
    <property type="match status" value="4"/>
</dbReference>
<feature type="region of interest" description="Disordered" evidence="14">
    <location>
        <begin position="644"/>
        <end position="671"/>
    </location>
</feature>
<dbReference type="Pfam" id="PF00560">
    <property type="entry name" value="LRR_1"/>
    <property type="match status" value="6"/>
</dbReference>
<dbReference type="PROSITE" id="PS51450">
    <property type="entry name" value="LRR"/>
    <property type="match status" value="1"/>
</dbReference>
<dbReference type="InterPro" id="IPR001611">
    <property type="entry name" value="Leu-rich_rpt"/>
</dbReference>
<keyword evidence="6" id="KW-0732">Signal</keyword>
<dbReference type="PANTHER" id="PTHR27000">
    <property type="entry name" value="LEUCINE-RICH REPEAT RECEPTOR-LIKE PROTEIN KINASE FAMILY PROTEIN-RELATED"/>
    <property type="match status" value="1"/>
</dbReference>
<dbReference type="Pfam" id="PF07714">
    <property type="entry name" value="PK_Tyr_Ser-Thr"/>
    <property type="match status" value="1"/>
</dbReference>
<feature type="transmembrane region" description="Helical" evidence="15">
    <location>
        <begin position="607"/>
        <end position="630"/>
    </location>
</feature>
<evidence type="ECO:0000256" key="4">
    <source>
        <dbReference type="ARBA" id="ARBA00022614"/>
    </source>
</evidence>
<reference evidence="17" key="2">
    <citation type="journal article" date="2023" name="Int. J. Mol. Sci.">
        <title>De Novo Assembly and Annotation of 11 Diverse Shrub Willow (Salix) Genomes Reveals Novel Gene Organization in Sex-Linked Regions.</title>
        <authorList>
            <person name="Hyden B."/>
            <person name="Feng K."/>
            <person name="Yates T.B."/>
            <person name="Jawdy S."/>
            <person name="Cereghino C."/>
            <person name="Smart L.B."/>
            <person name="Muchero W."/>
        </authorList>
    </citation>
    <scope>NUCLEOTIDE SEQUENCE [LARGE SCALE GENOMIC DNA]</scope>
    <source>
        <tissue evidence="17">Shoot tip</tissue>
    </source>
</reference>
<evidence type="ECO:0000256" key="5">
    <source>
        <dbReference type="ARBA" id="ARBA00022692"/>
    </source>
</evidence>
<comment type="similarity">
    <text evidence="2">Belongs to the RLP family.</text>
</comment>
<dbReference type="GO" id="GO:0005886">
    <property type="term" value="C:plasma membrane"/>
    <property type="evidence" value="ECO:0007669"/>
    <property type="project" value="UniProtKB-SubCell"/>
</dbReference>
<reference evidence="17" key="1">
    <citation type="submission" date="2022-11" db="EMBL/GenBank/DDBJ databases">
        <authorList>
            <person name="Hyden B.L."/>
            <person name="Feng K."/>
            <person name="Yates T."/>
            <person name="Jawdy S."/>
            <person name="Smart L.B."/>
            <person name="Muchero W."/>
        </authorList>
    </citation>
    <scope>NUCLEOTIDE SEQUENCE</scope>
    <source>
        <tissue evidence="17">Shoot tip</tissue>
    </source>
</reference>
<gene>
    <name evidence="17" type="ORF">OIU85_021758</name>
</gene>
<dbReference type="FunFam" id="3.30.200.20:FF:000404">
    <property type="entry name" value="Putative LRR receptor-like serine/threonine-protein kinase"/>
    <property type="match status" value="1"/>
</dbReference>
<dbReference type="SUPFAM" id="SSF52047">
    <property type="entry name" value="RNI-like"/>
    <property type="match status" value="1"/>
</dbReference>
<evidence type="ECO:0000256" key="12">
    <source>
        <dbReference type="ARBA" id="ARBA00023170"/>
    </source>
</evidence>
<evidence type="ECO:0000256" key="3">
    <source>
        <dbReference type="ARBA" id="ARBA00022475"/>
    </source>
</evidence>
<dbReference type="Gene3D" id="3.80.10.10">
    <property type="entry name" value="Ribonuclease Inhibitor"/>
    <property type="match status" value="3"/>
</dbReference>
<evidence type="ECO:0000313" key="17">
    <source>
        <dbReference type="EMBL" id="KAJ6731017.1"/>
    </source>
</evidence>
<dbReference type="InterPro" id="IPR032675">
    <property type="entry name" value="LRR_dom_sf"/>
</dbReference>
<evidence type="ECO:0000256" key="14">
    <source>
        <dbReference type="SAM" id="MobiDB-lite"/>
    </source>
</evidence>
<evidence type="ECO:0000256" key="1">
    <source>
        <dbReference type="ARBA" id="ARBA00004251"/>
    </source>
</evidence>
<dbReference type="FunFam" id="3.80.10.10:FF:000111">
    <property type="entry name" value="LRR receptor-like serine/threonine-protein kinase ERECTA"/>
    <property type="match status" value="1"/>
</dbReference>
<dbReference type="InterPro" id="IPR000719">
    <property type="entry name" value="Prot_kinase_dom"/>
</dbReference>
<keyword evidence="10 15" id="KW-1133">Transmembrane helix</keyword>
<dbReference type="GO" id="GO:0005524">
    <property type="term" value="F:ATP binding"/>
    <property type="evidence" value="ECO:0007669"/>
    <property type="project" value="UniProtKB-KW"/>
</dbReference>
<keyword evidence="18" id="KW-1185">Reference proteome</keyword>
<evidence type="ECO:0000256" key="13">
    <source>
        <dbReference type="ARBA" id="ARBA00023180"/>
    </source>
</evidence>
<dbReference type="PANTHER" id="PTHR27000:SF642">
    <property type="entry name" value="INACTIVE LEUCINE-RICH REPEAT RECEPTOR KINASE XIAO-RELATED"/>
    <property type="match status" value="1"/>
</dbReference>
<evidence type="ECO:0000256" key="8">
    <source>
        <dbReference type="ARBA" id="ARBA00022741"/>
    </source>
</evidence>
<evidence type="ECO:0000256" key="10">
    <source>
        <dbReference type="ARBA" id="ARBA00022989"/>
    </source>
</evidence>
<keyword evidence="3" id="KW-1003">Cell membrane</keyword>
<organism evidence="17 18">
    <name type="scientific">Salix viminalis</name>
    <name type="common">Common osier</name>
    <name type="synonym">Basket willow</name>
    <dbReference type="NCBI Taxonomy" id="40686"/>
    <lineage>
        <taxon>Eukaryota</taxon>
        <taxon>Viridiplantae</taxon>
        <taxon>Streptophyta</taxon>
        <taxon>Embryophyta</taxon>
        <taxon>Tracheophyta</taxon>
        <taxon>Spermatophyta</taxon>
        <taxon>Magnoliopsida</taxon>
        <taxon>eudicotyledons</taxon>
        <taxon>Gunneridae</taxon>
        <taxon>Pentapetalae</taxon>
        <taxon>rosids</taxon>
        <taxon>fabids</taxon>
        <taxon>Malpighiales</taxon>
        <taxon>Salicaceae</taxon>
        <taxon>Saliceae</taxon>
        <taxon>Salix</taxon>
    </lineage>
</organism>
<sequence>MALYVTITEFMSYGYLVSNSVVNSPTNSLSYASCSNSLSGNLPSTIVNLTNLQFLNVAHNFLSGKTSGYLSDSLRYLDISSNSFSGEIPGNFSSKSQIQLINLSYNKFSGEVPASIGQLQELEYLWLDSNQLYGTLPSAIANCSSLVHLSIEDNSLKGLVPASIGLIPKLEVLSLSQNELSGSIPARVVCGVSRKLRILKFGVNAFTGIEPPSNESCFSILEVLDIHENHINGVFPSWLAGLTTVRVVDFSRNLFSGSLPSGIGNLSRLEEFRVANNSLTGDIPNHIVKCGFLQVLDLEGNRFGGRIPVFLSELRRLRMLSLGGNLFSGSIPPSFGGLFELEMLKLEANNLSGDVPEEIMRLTNLSTLDLSFNKFYGEIPYNIGDLKGLMVLNLSACGFSGRIPASIGSLLKLITLDLSKQNLSGELPIEIFGLPSLQGVALEENKLSGAVPEGFSSLVSLQYLNLTSNSFTAELCNCSSLEVLELRSNHLRGSIPGDISRLSLLKKLDLGENALTGHIPESLSKLSNLTVLNLSSNSLNGTIPANLSYIPSLRYLNLSRNNLEGEIPKLLGSRFNDPSVFAVNGKLCGSPVDRECAGVKNRKRKKLFLFIGVPIAATVLLALCCCAYIYSLLRWRSRLKDGVTGEKKRSPARASSGADRSRGSGENGGPKLVMFNNKITYAETLEATRQFDEDNVLSRGRYGLVFKASYQDGMVLSVRRLPDASISAGNFRKEAESLGKLKHRNLTVLRGYYAGPPDVRLLVYDYMPNGNLATLLQEASHQDGHVLNWPMRHLIAVGIARGLAFLHSLSMIHGDVKPQNVLFDADFEAHLSEFGLDKLTIATPAEASSSSTPMGSLGYLSPEVALTGQPTKEADVYSFGIVLLEILTGRKPVMFTQDEDIVKWVKKQLQRGQISELLEPGLLELDPESSEWEEFLLGIKVGLLCTAPDPLDRPSMADIVFMLEGCRAGPDIPSSLPSPV</sequence>
<evidence type="ECO:0000256" key="6">
    <source>
        <dbReference type="ARBA" id="ARBA00022729"/>
    </source>
</evidence>
<dbReference type="InterPro" id="IPR011009">
    <property type="entry name" value="Kinase-like_dom_sf"/>
</dbReference>
<dbReference type="Gene3D" id="1.10.510.10">
    <property type="entry name" value="Transferase(Phosphotransferase) domain 1"/>
    <property type="match status" value="1"/>
</dbReference>
<keyword evidence="17" id="KW-0418">Kinase</keyword>
<dbReference type="SUPFAM" id="SSF56112">
    <property type="entry name" value="Protein kinase-like (PK-like)"/>
    <property type="match status" value="1"/>
</dbReference>
<dbReference type="Gene3D" id="3.30.200.20">
    <property type="entry name" value="Phosphorylase Kinase, domain 1"/>
    <property type="match status" value="1"/>
</dbReference>
<name>A0A9Q0UJL5_SALVM</name>
<dbReference type="InterPro" id="IPR003591">
    <property type="entry name" value="Leu-rich_rpt_typical-subtyp"/>
</dbReference>
<dbReference type="Proteomes" id="UP001151529">
    <property type="component" value="Chromosome 2"/>
</dbReference>
<dbReference type="AlphaFoldDB" id="A0A9Q0UJL5"/>
<dbReference type="OrthoDB" id="676979at2759"/>
<proteinExistence type="inferred from homology"/>
<dbReference type="SUPFAM" id="SSF52058">
    <property type="entry name" value="L domain-like"/>
    <property type="match status" value="2"/>
</dbReference>
<dbReference type="GO" id="GO:0004672">
    <property type="term" value="F:protein kinase activity"/>
    <property type="evidence" value="ECO:0007669"/>
    <property type="project" value="InterPro"/>
</dbReference>
<keyword evidence="12 17" id="KW-0675">Receptor</keyword>
<comment type="caution">
    <text evidence="17">The sequence shown here is derived from an EMBL/GenBank/DDBJ whole genome shotgun (WGS) entry which is preliminary data.</text>
</comment>
<keyword evidence="17" id="KW-0808">Transferase</keyword>
<protein>
    <submittedName>
        <fullName evidence="17">LRR RECEPTOR-LIKE KINASE</fullName>
    </submittedName>
</protein>
<keyword evidence="4" id="KW-0433">Leucine-rich repeat</keyword>
<dbReference type="PROSITE" id="PS50011">
    <property type="entry name" value="PROTEIN_KINASE_DOM"/>
    <property type="match status" value="1"/>
</dbReference>
<evidence type="ECO:0000256" key="11">
    <source>
        <dbReference type="ARBA" id="ARBA00023136"/>
    </source>
</evidence>
<keyword evidence="13" id="KW-0325">Glycoprotein</keyword>
<evidence type="ECO:0000256" key="9">
    <source>
        <dbReference type="ARBA" id="ARBA00022840"/>
    </source>
</evidence>
<keyword evidence="11 15" id="KW-0472">Membrane</keyword>
<evidence type="ECO:0000313" key="18">
    <source>
        <dbReference type="Proteomes" id="UP001151529"/>
    </source>
</evidence>
<dbReference type="PROSITE" id="PS00108">
    <property type="entry name" value="PROTEIN_KINASE_ST"/>
    <property type="match status" value="1"/>
</dbReference>
<dbReference type="InterPro" id="IPR008271">
    <property type="entry name" value="Ser/Thr_kinase_AS"/>
</dbReference>
<keyword evidence="8" id="KW-0547">Nucleotide-binding</keyword>
<dbReference type="FunFam" id="3.80.10.10:FF:000095">
    <property type="entry name" value="LRR receptor-like serine/threonine-protein kinase GSO1"/>
    <property type="match status" value="1"/>
</dbReference>
<accession>A0A9Q0UJL5</accession>
<comment type="subcellular location">
    <subcellularLocation>
        <location evidence="1">Cell membrane</location>
        <topology evidence="1">Single-pass type I membrane protein</topology>
    </subcellularLocation>
</comment>
<evidence type="ECO:0000256" key="15">
    <source>
        <dbReference type="SAM" id="Phobius"/>
    </source>
</evidence>
<feature type="domain" description="Protein kinase" evidence="16">
    <location>
        <begin position="691"/>
        <end position="972"/>
    </location>
</feature>
<dbReference type="FunFam" id="1.10.510.10:FF:000192">
    <property type="entry name" value="LRR receptor-like serine/threonine-protein kinase RPK2"/>
    <property type="match status" value="1"/>
</dbReference>